<organism evidence="1 2">
    <name type="scientific">Vespula squamosa</name>
    <name type="common">Southern yellow jacket</name>
    <name type="synonym">Wasp</name>
    <dbReference type="NCBI Taxonomy" id="30214"/>
    <lineage>
        <taxon>Eukaryota</taxon>
        <taxon>Metazoa</taxon>
        <taxon>Ecdysozoa</taxon>
        <taxon>Arthropoda</taxon>
        <taxon>Hexapoda</taxon>
        <taxon>Insecta</taxon>
        <taxon>Pterygota</taxon>
        <taxon>Neoptera</taxon>
        <taxon>Endopterygota</taxon>
        <taxon>Hymenoptera</taxon>
        <taxon>Apocrita</taxon>
        <taxon>Aculeata</taxon>
        <taxon>Vespoidea</taxon>
        <taxon>Vespidae</taxon>
        <taxon>Vespinae</taxon>
        <taxon>Vespula</taxon>
    </lineage>
</organism>
<name>A0ABD1ZWV8_VESSQ</name>
<evidence type="ECO:0000313" key="2">
    <source>
        <dbReference type="Proteomes" id="UP001607302"/>
    </source>
</evidence>
<dbReference type="EMBL" id="JAUDFV010000166">
    <property type="protein sequence ID" value="KAL2712627.1"/>
    <property type="molecule type" value="Genomic_DNA"/>
</dbReference>
<gene>
    <name evidence="1" type="ORF">V1478_018150</name>
</gene>
<accession>A0ABD1ZWV8</accession>
<keyword evidence="2" id="KW-1185">Reference proteome</keyword>
<comment type="caution">
    <text evidence="1">The sequence shown here is derived from an EMBL/GenBank/DDBJ whole genome shotgun (WGS) entry which is preliminary data.</text>
</comment>
<evidence type="ECO:0008006" key="3">
    <source>
        <dbReference type="Google" id="ProtNLM"/>
    </source>
</evidence>
<dbReference type="AlphaFoldDB" id="A0ABD1ZWV8"/>
<sequence>MFLTSIFFIASSLRHFSVYIFEIEGHQPTDRIMEELSCLVVDRVYNVNCRIRGKKKSNYFRGKTS</sequence>
<proteinExistence type="predicted"/>
<evidence type="ECO:0000313" key="1">
    <source>
        <dbReference type="EMBL" id="KAL2712627.1"/>
    </source>
</evidence>
<reference evidence="1 2" key="1">
    <citation type="journal article" date="2024" name="Ann. Entomol. Soc. Am.">
        <title>Genomic analyses of the southern and eastern yellowjacket wasps (Hymenoptera: Vespidae) reveal evolutionary signatures of social life.</title>
        <authorList>
            <person name="Catto M.A."/>
            <person name="Caine P.B."/>
            <person name="Orr S.E."/>
            <person name="Hunt B.G."/>
            <person name="Goodisman M.A.D."/>
        </authorList>
    </citation>
    <scope>NUCLEOTIDE SEQUENCE [LARGE SCALE GENOMIC DNA]</scope>
    <source>
        <strain evidence="1">233</strain>
        <tissue evidence="1">Head and thorax</tissue>
    </source>
</reference>
<protein>
    <recommendedName>
        <fullName evidence="3">Secreted protein</fullName>
    </recommendedName>
</protein>
<dbReference type="Proteomes" id="UP001607302">
    <property type="component" value="Unassembled WGS sequence"/>
</dbReference>